<evidence type="ECO:0000313" key="2">
    <source>
        <dbReference type="Proteomes" id="UP000018372"/>
    </source>
</evidence>
<dbReference type="AlphaFoldDB" id="R5W5Z7"/>
<reference evidence="1" key="1">
    <citation type="submission" date="2012-11" db="EMBL/GenBank/DDBJ databases">
        <title>Dependencies among metagenomic species, viruses, plasmids and units of genetic variation.</title>
        <authorList>
            <person name="Nielsen H.B."/>
            <person name="Almeida M."/>
            <person name="Juncker A.S."/>
            <person name="Rasmussen S."/>
            <person name="Li J."/>
            <person name="Sunagawa S."/>
            <person name="Plichta D."/>
            <person name="Gautier L."/>
            <person name="Le Chatelier E."/>
            <person name="Peletier E."/>
            <person name="Bonde I."/>
            <person name="Nielsen T."/>
            <person name="Manichanh C."/>
            <person name="Arumugam M."/>
            <person name="Batto J."/>
            <person name="Santos M.B.Q.D."/>
            <person name="Blom N."/>
            <person name="Borruel N."/>
            <person name="Burgdorf K.S."/>
            <person name="Boumezbeur F."/>
            <person name="Casellas F."/>
            <person name="Dore J."/>
            <person name="Guarner F."/>
            <person name="Hansen T."/>
            <person name="Hildebrand F."/>
            <person name="Kaas R.S."/>
            <person name="Kennedy S."/>
            <person name="Kristiansen K."/>
            <person name="Kultima J.R."/>
            <person name="Leonard P."/>
            <person name="Levenez F."/>
            <person name="Lund O."/>
            <person name="Moumen B."/>
            <person name="Le Paslier D."/>
            <person name="Pons N."/>
            <person name="Pedersen O."/>
            <person name="Prifti E."/>
            <person name="Qin J."/>
            <person name="Raes J."/>
            <person name="Tap J."/>
            <person name="Tims S."/>
            <person name="Ussery D.W."/>
            <person name="Yamada T."/>
            <person name="MetaHit consortium"/>
            <person name="Renault P."/>
            <person name="Sicheritz-Ponten T."/>
            <person name="Bork P."/>
            <person name="Wang J."/>
            <person name="Brunak S."/>
            <person name="Ehrlich S.D."/>
        </authorList>
    </citation>
    <scope>NUCLEOTIDE SEQUENCE [LARGE SCALE GENOMIC DNA]</scope>
</reference>
<evidence type="ECO:0000313" key="1">
    <source>
        <dbReference type="EMBL" id="CCZ88057.1"/>
    </source>
</evidence>
<accession>R5W5Z7</accession>
<dbReference type="RefSeq" id="WP_022052716.1">
    <property type="nucleotide sequence ID" value="NZ_HF998057.1"/>
</dbReference>
<dbReference type="Proteomes" id="UP000018372">
    <property type="component" value="Unassembled WGS sequence"/>
</dbReference>
<proteinExistence type="predicted"/>
<dbReference type="EMBL" id="CBAT010000199">
    <property type="protein sequence ID" value="CCZ88057.1"/>
    <property type="molecule type" value="Genomic_DNA"/>
</dbReference>
<organism evidence="1 2">
    <name type="scientific">Phocaeicola plebeius CAG:211</name>
    <dbReference type="NCBI Taxonomy" id="1263052"/>
    <lineage>
        <taxon>Bacteria</taxon>
        <taxon>Pseudomonadati</taxon>
        <taxon>Bacteroidota</taxon>
        <taxon>Bacteroidia</taxon>
        <taxon>Bacteroidales</taxon>
        <taxon>Bacteroidaceae</taxon>
        <taxon>Phocaeicola</taxon>
    </lineage>
</organism>
<sequence length="81" mass="9396">MEMDIKIKLPESRSIYEAEFSLSISGMKISNWEALRTLPEKIEQSFIDCVELQYGEKFSQQVKKTFSQRMCQDNKTGGILL</sequence>
<gene>
    <name evidence="1" type="ORF">BN536_00373</name>
</gene>
<comment type="caution">
    <text evidence="1">The sequence shown here is derived from an EMBL/GenBank/DDBJ whole genome shotgun (WGS) entry which is preliminary data.</text>
</comment>
<protein>
    <submittedName>
        <fullName evidence="1">Uncharacterized protein</fullName>
    </submittedName>
</protein>
<name>R5W5Z7_9BACT</name>